<dbReference type="OrthoDB" id="5116971at2"/>
<name>A0A2M9D6U0_9MICO</name>
<feature type="compositionally biased region" description="Basic and acidic residues" evidence="1">
    <location>
        <begin position="1"/>
        <end position="10"/>
    </location>
</feature>
<protein>
    <submittedName>
        <fullName evidence="3">Uncharacterized protein</fullName>
    </submittedName>
</protein>
<reference evidence="3 4" key="1">
    <citation type="submission" date="2017-11" db="EMBL/GenBank/DDBJ databases">
        <title>Genomic Encyclopedia of Archaeal and Bacterial Type Strains, Phase II (KMG-II): From Individual Species to Whole Genera.</title>
        <authorList>
            <person name="Goeker M."/>
        </authorList>
    </citation>
    <scope>NUCLEOTIDE SEQUENCE [LARGE SCALE GENOMIC DNA]</scope>
    <source>
        <strain evidence="3 4">DSM 16400</strain>
    </source>
</reference>
<keyword evidence="4" id="KW-1185">Reference proteome</keyword>
<dbReference type="AlphaFoldDB" id="A0A2M9D6U0"/>
<organism evidence="3 4">
    <name type="scientific">Salinibacterium amurskyense</name>
    <dbReference type="NCBI Taxonomy" id="205941"/>
    <lineage>
        <taxon>Bacteria</taxon>
        <taxon>Bacillati</taxon>
        <taxon>Actinomycetota</taxon>
        <taxon>Actinomycetes</taxon>
        <taxon>Micrococcales</taxon>
        <taxon>Microbacteriaceae</taxon>
        <taxon>Salinibacterium</taxon>
    </lineage>
</organism>
<evidence type="ECO:0000313" key="4">
    <source>
        <dbReference type="Proteomes" id="UP000231742"/>
    </source>
</evidence>
<dbReference type="Proteomes" id="UP000231742">
    <property type="component" value="Unassembled WGS sequence"/>
</dbReference>
<feature type="transmembrane region" description="Helical" evidence="2">
    <location>
        <begin position="125"/>
        <end position="147"/>
    </location>
</feature>
<feature type="region of interest" description="Disordered" evidence="1">
    <location>
        <begin position="1"/>
        <end position="100"/>
    </location>
</feature>
<accession>A0A2M9D6U0</accession>
<keyword evidence="2" id="KW-0472">Membrane</keyword>
<evidence type="ECO:0000256" key="2">
    <source>
        <dbReference type="SAM" id="Phobius"/>
    </source>
</evidence>
<dbReference type="EMBL" id="PGFH01000001">
    <property type="protein sequence ID" value="PJJ81435.1"/>
    <property type="molecule type" value="Genomic_DNA"/>
</dbReference>
<evidence type="ECO:0000256" key="1">
    <source>
        <dbReference type="SAM" id="MobiDB-lite"/>
    </source>
</evidence>
<keyword evidence="2" id="KW-1133">Transmembrane helix</keyword>
<gene>
    <name evidence="3" type="ORF">CLV85_0611</name>
</gene>
<comment type="caution">
    <text evidence="3">The sequence shown here is derived from an EMBL/GenBank/DDBJ whole genome shotgun (WGS) entry which is preliminary data.</text>
</comment>
<feature type="compositionally biased region" description="Low complexity" evidence="1">
    <location>
        <begin position="27"/>
        <end position="36"/>
    </location>
</feature>
<dbReference type="RefSeq" id="WP_100388116.1">
    <property type="nucleotide sequence ID" value="NZ_BMZU01000001.1"/>
</dbReference>
<sequence length="199" mass="20348">MADKTFDPRFDPAFQRGYAAEERGERAGAVQAAGAVDSYRAETAGASTQQRPLGTSGGAEQRAEASAPPPFVSPASTLAPALGTSTESGAPDPQSQYVDDTGATAGAVAGDVATAAPASLARNPWLYVLWALGVMSIVATTATLWWANSILYGNSNGALESYAMVASVQSLAPGGFILGSVSLVGALLLHGLSWMRKNQ</sequence>
<feature type="transmembrane region" description="Helical" evidence="2">
    <location>
        <begin position="167"/>
        <end position="189"/>
    </location>
</feature>
<proteinExistence type="predicted"/>
<feature type="compositionally biased region" description="Polar residues" evidence="1">
    <location>
        <begin position="83"/>
        <end position="97"/>
    </location>
</feature>
<keyword evidence="2" id="KW-0812">Transmembrane</keyword>
<evidence type="ECO:0000313" key="3">
    <source>
        <dbReference type="EMBL" id="PJJ81435.1"/>
    </source>
</evidence>